<proteinExistence type="predicted"/>
<feature type="transmembrane region" description="Helical" evidence="1">
    <location>
        <begin position="468"/>
        <end position="485"/>
    </location>
</feature>
<feature type="transmembrane region" description="Helical" evidence="1">
    <location>
        <begin position="441"/>
        <end position="461"/>
    </location>
</feature>
<feature type="domain" description="DUF6311" evidence="2">
    <location>
        <begin position="24"/>
        <end position="484"/>
    </location>
</feature>
<dbReference type="InterPro" id="IPR058671">
    <property type="entry name" value="DUF6311_C"/>
</dbReference>
<feature type="transmembrane region" description="Helical" evidence="1">
    <location>
        <begin position="17"/>
        <end position="38"/>
    </location>
</feature>
<keyword evidence="1" id="KW-0812">Transmembrane</keyword>
<organism evidence="4 5">
    <name type="scientific">Roseburia lenta</name>
    <dbReference type="NCBI Taxonomy" id="2763061"/>
    <lineage>
        <taxon>Bacteria</taxon>
        <taxon>Bacillati</taxon>
        <taxon>Bacillota</taxon>
        <taxon>Clostridia</taxon>
        <taxon>Lachnospirales</taxon>
        <taxon>Lachnospiraceae</taxon>
        <taxon>Roseburia</taxon>
    </lineage>
</organism>
<reference evidence="4 5" key="1">
    <citation type="submission" date="2020-08" db="EMBL/GenBank/DDBJ databases">
        <title>Genome public.</title>
        <authorList>
            <person name="Liu C."/>
            <person name="Sun Q."/>
        </authorList>
    </citation>
    <scope>NUCLEOTIDE SEQUENCE [LARGE SCALE GENOMIC DNA]</scope>
    <source>
        <strain evidence="4 5">NSJ-9</strain>
    </source>
</reference>
<evidence type="ECO:0000313" key="5">
    <source>
        <dbReference type="Proteomes" id="UP000643810"/>
    </source>
</evidence>
<dbReference type="EMBL" id="JACOPG010000002">
    <property type="protein sequence ID" value="MBC5686269.1"/>
    <property type="molecule type" value="Genomic_DNA"/>
</dbReference>
<dbReference type="Pfam" id="PF19830">
    <property type="entry name" value="DUF6311"/>
    <property type="match status" value="1"/>
</dbReference>
<evidence type="ECO:0000259" key="2">
    <source>
        <dbReference type="Pfam" id="PF19830"/>
    </source>
</evidence>
<dbReference type="InterPro" id="IPR046278">
    <property type="entry name" value="DUF6311"/>
</dbReference>
<feature type="domain" description="DUF6311" evidence="3">
    <location>
        <begin position="527"/>
        <end position="631"/>
    </location>
</feature>
<evidence type="ECO:0000256" key="1">
    <source>
        <dbReference type="SAM" id="Phobius"/>
    </source>
</evidence>
<keyword evidence="1" id="KW-1133">Transmembrane helix</keyword>
<feature type="transmembrane region" description="Helical" evidence="1">
    <location>
        <begin position="259"/>
        <end position="283"/>
    </location>
</feature>
<keyword evidence="5" id="KW-1185">Reference proteome</keyword>
<protein>
    <recommendedName>
        <fullName evidence="6">Glycosyltransferase RgtA/B/C/D-like domain-containing protein</fullName>
    </recommendedName>
</protein>
<keyword evidence="1" id="KW-0472">Membrane</keyword>
<dbReference type="Pfam" id="PF25853">
    <property type="entry name" value="DUF6311_C"/>
    <property type="match status" value="1"/>
</dbReference>
<dbReference type="RefSeq" id="WP_186854200.1">
    <property type="nucleotide sequence ID" value="NZ_JACOPG010000002.1"/>
</dbReference>
<feature type="transmembrane region" description="Helical" evidence="1">
    <location>
        <begin position="116"/>
        <end position="138"/>
    </location>
</feature>
<evidence type="ECO:0008006" key="6">
    <source>
        <dbReference type="Google" id="ProtNLM"/>
    </source>
</evidence>
<feature type="transmembrane region" description="Helical" evidence="1">
    <location>
        <begin position="392"/>
        <end position="409"/>
    </location>
</feature>
<gene>
    <name evidence="4" type="ORF">H8R94_06560</name>
</gene>
<feature type="transmembrane region" description="Helical" evidence="1">
    <location>
        <begin position="216"/>
        <end position="239"/>
    </location>
</feature>
<name>A0ABR7GFP3_9FIRM</name>
<accession>A0ABR7GFP3</accession>
<dbReference type="PROSITE" id="PS51257">
    <property type="entry name" value="PROKAR_LIPOPROTEIN"/>
    <property type="match status" value="1"/>
</dbReference>
<sequence length="637" mass="72830">MEKYYGMNIRKRLQNPYLIFVLGCLLGSLVFVCIYGLAVVNVTNVAWLTDSSQAEGLWDLTQHYLGWVFYRKSPWHFPLGLVEGIYSQPVSIVYTDSIPLFALLFKILSPLLPANFQYFGLFELLSYALMGGFGALFVRAFSKRSQICLLSSLFFVLSPVMLKRTFYHTALSAHFLILAAFCLWVWRGSLLPEYASTERETTGQIVRRRWRYAGRWIILLCLSALTNAYFTPMILGIWLCSDLQEYLAKAGKKDKGLLVIYLVEVLVAGLILFGICYIMGYFYGEVSVSTTGLEELSFNLLQFFDPSNDLCVIDHRNYIFSKQNYSSLLPTLPTVSGWQEEGFAYLGFGMIFLLACLVVYGSIRWIAGKYRKRHEGEKAQIGQAQKTNRRSWIISILVGFLVFTFLALSPRASLGSRILYQISYPQVIYQALSVFRSTGRLIWPVYYGLLALGIYGMVFLLERSRGRFSLGFLIGLLVLQVYDLYPGVSYKHQAYTYAAETGGERDASQSRDTMTAAYKKYLSSDVWDMLGDQMDEIVFYPPTQFGIECDPKTSCIFEEYALAHAMSLNVTYMSRDMSRTADQKTYAHFEKRKEGEKFTHTLYIFFDISDIPPSEETHLQYYQVDGYVIGVEKSLIL</sequence>
<comment type="caution">
    <text evidence="4">The sequence shown here is derived from an EMBL/GenBank/DDBJ whole genome shotgun (WGS) entry which is preliminary data.</text>
</comment>
<dbReference type="Proteomes" id="UP000643810">
    <property type="component" value="Unassembled WGS sequence"/>
</dbReference>
<evidence type="ECO:0000313" key="4">
    <source>
        <dbReference type="EMBL" id="MBC5686269.1"/>
    </source>
</evidence>
<feature type="transmembrane region" description="Helical" evidence="1">
    <location>
        <begin position="342"/>
        <end position="363"/>
    </location>
</feature>
<evidence type="ECO:0000259" key="3">
    <source>
        <dbReference type="Pfam" id="PF25853"/>
    </source>
</evidence>
<feature type="transmembrane region" description="Helical" evidence="1">
    <location>
        <begin position="169"/>
        <end position="186"/>
    </location>
</feature>